<evidence type="ECO:0000256" key="1">
    <source>
        <dbReference type="ARBA" id="ARBA00022801"/>
    </source>
</evidence>
<sequence>MRILKTALIILAALLLAGAVARTVFSVQIGEAVFRSAVKKNVGASALADAPDGLTVVLVGTGSPLPDPKRAGPMTVVAAGNRVFIVDAGAGSGRKFGEFALPWGRVEAAFLTHFHSDHIDGLGEVMLQHWAAGGADTPLALYGPEGVERIAAGFNEAYAQDAVYRIAHHGADVVPPSGAGAEAFPFATDGGAVRVYERDGLTITAVPVDHSPVHPAVAYRFDYKGRSVTISGDTKKDQALIDLARDTDVLVHEALNDEMVGEIADQLDTLGAKRLEKIMHDIPDYHTSPIQAAEVASEAGAGLLVFTHIVPAQPSRILYPAFLKGTKKAFDGPILMGEDGMAFVLPAGSSKIERKRLD</sequence>
<accession>A0A059FKR2</accession>
<proteinExistence type="predicted"/>
<name>A0A059FKR2_9PROT</name>
<feature type="domain" description="Metallo-beta-lactamase" evidence="2">
    <location>
        <begin position="71"/>
        <end position="273"/>
    </location>
</feature>
<dbReference type="InterPro" id="IPR036866">
    <property type="entry name" value="RibonucZ/Hydroxyglut_hydro"/>
</dbReference>
<dbReference type="RefSeq" id="WP_035577375.1">
    <property type="nucleotide sequence ID" value="NZ_ARYJ01000001.1"/>
</dbReference>
<dbReference type="PANTHER" id="PTHR46018">
    <property type="entry name" value="ZINC PHOSPHODIESTERASE ELAC PROTEIN 1"/>
    <property type="match status" value="1"/>
</dbReference>
<protein>
    <submittedName>
        <fullName evidence="3">Ribonuclease Z</fullName>
        <ecNumber evidence="3">3.1.26.11</ecNumber>
    </submittedName>
</protein>
<dbReference type="PATRIC" id="fig|1280952.3.peg.340"/>
<dbReference type="InterPro" id="IPR044094">
    <property type="entry name" value="AtsA-like_MBL-fold"/>
</dbReference>
<evidence type="ECO:0000313" key="3">
    <source>
        <dbReference type="EMBL" id="KCZ91207.1"/>
    </source>
</evidence>
<dbReference type="InterPro" id="IPR001279">
    <property type="entry name" value="Metallo-B-lactamas"/>
</dbReference>
<dbReference type="AlphaFoldDB" id="A0A059FKR2"/>
<dbReference type="EC" id="3.1.26.11" evidence="3"/>
<dbReference type="STRING" id="1280952.HJA_01675"/>
<dbReference type="EMBL" id="ARYJ01000001">
    <property type="protein sequence ID" value="KCZ91207.1"/>
    <property type="molecule type" value="Genomic_DNA"/>
</dbReference>
<dbReference type="Pfam" id="PF12706">
    <property type="entry name" value="Lactamase_B_2"/>
    <property type="match status" value="1"/>
</dbReference>
<dbReference type="CDD" id="cd07719">
    <property type="entry name" value="arylsulfatase_AtsA-like_MBL-fold"/>
    <property type="match status" value="1"/>
</dbReference>
<evidence type="ECO:0000259" key="2">
    <source>
        <dbReference type="SMART" id="SM00849"/>
    </source>
</evidence>
<dbReference type="SUPFAM" id="SSF56281">
    <property type="entry name" value="Metallo-hydrolase/oxidoreductase"/>
    <property type="match status" value="1"/>
</dbReference>
<dbReference type="PANTHER" id="PTHR46018:SF2">
    <property type="entry name" value="ZINC PHOSPHODIESTERASE ELAC PROTEIN 1"/>
    <property type="match status" value="1"/>
</dbReference>
<dbReference type="GO" id="GO:0042781">
    <property type="term" value="F:3'-tRNA processing endoribonuclease activity"/>
    <property type="evidence" value="ECO:0007669"/>
    <property type="project" value="UniProtKB-EC"/>
</dbReference>
<reference evidence="3 4" key="1">
    <citation type="journal article" date="2014" name="Antonie Van Leeuwenhoek">
        <title>Hyphomonas beringensis sp. nov. and Hyphomonas chukchiensis sp. nov., isolated from surface seawater of the Bering Sea and Chukchi Sea.</title>
        <authorList>
            <person name="Li C."/>
            <person name="Lai Q."/>
            <person name="Li G."/>
            <person name="Dong C."/>
            <person name="Wang J."/>
            <person name="Liao Y."/>
            <person name="Shao Z."/>
        </authorList>
    </citation>
    <scope>NUCLEOTIDE SEQUENCE [LARGE SCALE GENOMIC DNA]</scope>
    <source>
        <strain evidence="3 4">VP2</strain>
    </source>
</reference>
<comment type="caution">
    <text evidence="3">The sequence shown here is derived from an EMBL/GenBank/DDBJ whole genome shotgun (WGS) entry which is preliminary data.</text>
</comment>
<dbReference type="OrthoDB" id="9803916at2"/>
<keyword evidence="1 3" id="KW-0378">Hydrolase</keyword>
<keyword evidence="4" id="KW-1185">Reference proteome</keyword>
<dbReference type="eggNOG" id="COG1234">
    <property type="taxonomic scope" value="Bacteria"/>
</dbReference>
<dbReference type="Proteomes" id="UP000024816">
    <property type="component" value="Unassembled WGS sequence"/>
</dbReference>
<dbReference type="Gene3D" id="3.60.15.10">
    <property type="entry name" value="Ribonuclease Z/Hydroxyacylglutathione hydrolase-like"/>
    <property type="match status" value="1"/>
</dbReference>
<dbReference type="SMART" id="SM00849">
    <property type="entry name" value="Lactamase_B"/>
    <property type="match status" value="1"/>
</dbReference>
<organism evidence="3 4">
    <name type="scientific">Hyphomonas jannaschiana VP2</name>
    <dbReference type="NCBI Taxonomy" id="1280952"/>
    <lineage>
        <taxon>Bacteria</taxon>
        <taxon>Pseudomonadati</taxon>
        <taxon>Pseudomonadota</taxon>
        <taxon>Alphaproteobacteria</taxon>
        <taxon>Hyphomonadales</taxon>
        <taxon>Hyphomonadaceae</taxon>
        <taxon>Hyphomonas</taxon>
    </lineage>
</organism>
<evidence type="ECO:0000313" key="4">
    <source>
        <dbReference type="Proteomes" id="UP000024816"/>
    </source>
</evidence>
<gene>
    <name evidence="3" type="ORF">HJA_01675</name>
</gene>